<name>A0A0R0F493_SOYBN</name>
<evidence type="ECO:0000313" key="3">
    <source>
        <dbReference type="Proteomes" id="UP000008827"/>
    </source>
</evidence>
<keyword evidence="3" id="KW-1185">Reference proteome</keyword>
<sequence>MKIRPRSERTLVSVPSSTTMRLQSVATIRLKQPALQVFNEMPINLIHTRLLLEPTFGVHGSIDSTNSLSQRRSLTSLNTTNPSYCPILFLLEPN</sequence>
<reference evidence="2" key="2">
    <citation type="submission" date="2018-02" db="UniProtKB">
        <authorList>
            <consortium name="EnsemblPlants"/>
        </authorList>
    </citation>
    <scope>IDENTIFICATION</scope>
    <source>
        <strain evidence="2">Williams 82</strain>
    </source>
</reference>
<organism evidence="1">
    <name type="scientific">Glycine max</name>
    <name type="common">Soybean</name>
    <name type="synonym">Glycine hispida</name>
    <dbReference type="NCBI Taxonomy" id="3847"/>
    <lineage>
        <taxon>Eukaryota</taxon>
        <taxon>Viridiplantae</taxon>
        <taxon>Streptophyta</taxon>
        <taxon>Embryophyta</taxon>
        <taxon>Tracheophyta</taxon>
        <taxon>Spermatophyta</taxon>
        <taxon>Magnoliopsida</taxon>
        <taxon>eudicotyledons</taxon>
        <taxon>Gunneridae</taxon>
        <taxon>Pentapetalae</taxon>
        <taxon>rosids</taxon>
        <taxon>fabids</taxon>
        <taxon>Fabales</taxon>
        <taxon>Fabaceae</taxon>
        <taxon>Papilionoideae</taxon>
        <taxon>50 kb inversion clade</taxon>
        <taxon>NPAAA clade</taxon>
        <taxon>indigoferoid/millettioid clade</taxon>
        <taxon>Phaseoleae</taxon>
        <taxon>Glycine</taxon>
        <taxon>Glycine subgen. Soja</taxon>
    </lineage>
</organism>
<proteinExistence type="predicted"/>
<reference evidence="1 2" key="1">
    <citation type="journal article" date="2010" name="Nature">
        <title>Genome sequence of the palaeopolyploid soybean.</title>
        <authorList>
            <person name="Schmutz J."/>
            <person name="Cannon S.B."/>
            <person name="Schlueter J."/>
            <person name="Ma J."/>
            <person name="Mitros T."/>
            <person name="Nelson W."/>
            <person name="Hyten D.L."/>
            <person name="Song Q."/>
            <person name="Thelen J.J."/>
            <person name="Cheng J."/>
            <person name="Xu D."/>
            <person name="Hellsten U."/>
            <person name="May G.D."/>
            <person name="Yu Y."/>
            <person name="Sakurai T."/>
            <person name="Umezawa T."/>
            <person name="Bhattacharyya M.K."/>
            <person name="Sandhu D."/>
            <person name="Valliyodan B."/>
            <person name="Lindquist E."/>
            <person name="Peto M."/>
            <person name="Grant D."/>
            <person name="Shu S."/>
            <person name="Goodstein D."/>
            <person name="Barry K."/>
            <person name="Futrell-Griggs M."/>
            <person name="Abernathy B."/>
            <person name="Du J."/>
            <person name="Tian Z."/>
            <person name="Zhu L."/>
            <person name="Gill N."/>
            <person name="Joshi T."/>
            <person name="Libault M."/>
            <person name="Sethuraman A."/>
            <person name="Zhang X.-C."/>
            <person name="Shinozaki K."/>
            <person name="Nguyen H.T."/>
            <person name="Wing R.A."/>
            <person name="Cregan P."/>
            <person name="Specht J."/>
            <person name="Grimwood J."/>
            <person name="Rokhsar D."/>
            <person name="Stacey G."/>
            <person name="Shoemaker R.C."/>
            <person name="Jackson S.A."/>
        </authorList>
    </citation>
    <scope>NUCLEOTIDE SEQUENCE [LARGE SCALE GENOMIC DNA]</scope>
    <source>
        <strain evidence="2">cv. Williams 82</strain>
        <tissue evidence="1">Callus</tissue>
    </source>
</reference>
<evidence type="ECO:0000313" key="1">
    <source>
        <dbReference type="EMBL" id="KRH01054.1"/>
    </source>
</evidence>
<reference evidence="1" key="3">
    <citation type="submission" date="2018-07" db="EMBL/GenBank/DDBJ databases">
        <title>WGS assembly of Glycine max.</title>
        <authorList>
            <person name="Schmutz J."/>
            <person name="Cannon S."/>
            <person name="Schlueter J."/>
            <person name="Ma J."/>
            <person name="Mitros T."/>
            <person name="Nelson W."/>
            <person name="Hyten D."/>
            <person name="Song Q."/>
            <person name="Thelen J."/>
            <person name="Cheng J."/>
            <person name="Xu D."/>
            <person name="Hellsten U."/>
            <person name="May G."/>
            <person name="Yu Y."/>
            <person name="Sakurai T."/>
            <person name="Umezawa T."/>
            <person name="Bhattacharyya M."/>
            <person name="Sandhu D."/>
            <person name="Valliyodan B."/>
            <person name="Lindquist E."/>
            <person name="Peto M."/>
            <person name="Grant D."/>
            <person name="Shu S."/>
            <person name="Goodstein D."/>
            <person name="Barry K."/>
            <person name="Futrell-Griggs M."/>
            <person name="Abernathy B."/>
            <person name="Du J."/>
            <person name="Tian Z."/>
            <person name="Zhu L."/>
            <person name="Gill N."/>
            <person name="Joshi T."/>
            <person name="Libault M."/>
            <person name="Sethuraman A."/>
            <person name="Zhang X."/>
            <person name="Shinozaki K."/>
            <person name="Nguyen H."/>
            <person name="Wing R."/>
            <person name="Cregan P."/>
            <person name="Specht J."/>
            <person name="Grimwood J."/>
            <person name="Rokhsar D."/>
            <person name="Stacey G."/>
            <person name="Shoemaker R."/>
            <person name="Jackson S."/>
        </authorList>
    </citation>
    <scope>NUCLEOTIDE SEQUENCE</scope>
    <source>
        <tissue evidence="1">Callus</tissue>
    </source>
</reference>
<accession>A0A0R0F493</accession>
<protein>
    <submittedName>
        <fullName evidence="1 2">Uncharacterized protein</fullName>
    </submittedName>
</protein>
<dbReference type="InParanoid" id="A0A0R0F493"/>
<dbReference type="Gramene" id="KRH01054">
    <property type="protein sequence ID" value="KRH01054"/>
    <property type="gene ID" value="GLYMA_18G250800"/>
</dbReference>
<dbReference type="EMBL" id="CM000851">
    <property type="protein sequence ID" value="KRH01054.1"/>
    <property type="molecule type" value="Genomic_DNA"/>
</dbReference>
<dbReference type="Proteomes" id="UP000008827">
    <property type="component" value="Chromosome 18"/>
</dbReference>
<dbReference type="AlphaFoldDB" id="A0A0R0F493"/>
<dbReference type="EnsemblPlants" id="KRH01054">
    <property type="protein sequence ID" value="KRH01054"/>
    <property type="gene ID" value="GLYMA_18G250800"/>
</dbReference>
<evidence type="ECO:0000313" key="2">
    <source>
        <dbReference type="EnsemblPlants" id="KRH01054"/>
    </source>
</evidence>
<gene>
    <name evidence="1" type="ORF">GLYMA_18G250800</name>
</gene>